<protein>
    <submittedName>
        <fullName evidence="1">Uncharacterized protein</fullName>
    </submittedName>
</protein>
<accession>A0ACC0NK78</accession>
<evidence type="ECO:0000313" key="2">
    <source>
        <dbReference type="Proteomes" id="UP001062846"/>
    </source>
</evidence>
<comment type="caution">
    <text evidence="1">The sequence shown here is derived from an EMBL/GenBank/DDBJ whole genome shotgun (WGS) entry which is preliminary data.</text>
</comment>
<sequence>MTGEEVVGSAGPKVVRLLYFVGAGFQKSKANNSTSDLPPRPGKLPLIGNLHQIASSLPHLALRDLAKKHGPLMSLQLGEVLAIVVSSPEMAKEVMKTHDIIFASRPHIIATRIVSYDSTNLTFAPYGLYWRQLQKICTTELLSRQCVLSGDWCLAVLPTAHNEWGGPKGMGEFSIMLIFSRTVSTLSRQPFHSLGHG</sequence>
<keyword evidence="2" id="KW-1185">Reference proteome</keyword>
<evidence type="ECO:0000313" key="1">
    <source>
        <dbReference type="EMBL" id="KAI8552987.1"/>
    </source>
</evidence>
<reference evidence="1" key="1">
    <citation type="submission" date="2022-02" db="EMBL/GenBank/DDBJ databases">
        <title>Plant Genome Project.</title>
        <authorList>
            <person name="Zhang R.-G."/>
        </authorList>
    </citation>
    <scope>NUCLEOTIDE SEQUENCE</scope>
    <source>
        <strain evidence="1">AT1</strain>
    </source>
</reference>
<organism evidence="1 2">
    <name type="scientific">Rhododendron molle</name>
    <name type="common">Chinese azalea</name>
    <name type="synonym">Azalea mollis</name>
    <dbReference type="NCBI Taxonomy" id="49168"/>
    <lineage>
        <taxon>Eukaryota</taxon>
        <taxon>Viridiplantae</taxon>
        <taxon>Streptophyta</taxon>
        <taxon>Embryophyta</taxon>
        <taxon>Tracheophyta</taxon>
        <taxon>Spermatophyta</taxon>
        <taxon>Magnoliopsida</taxon>
        <taxon>eudicotyledons</taxon>
        <taxon>Gunneridae</taxon>
        <taxon>Pentapetalae</taxon>
        <taxon>asterids</taxon>
        <taxon>Ericales</taxon>
        <taxon>Ericaceae</taxon>
        <taxon>Ericoideae</taxon>
        <taxon>Rhodoreae</taxon>
        <taxon>Rhododendron</taxon>
    </lineage>
</organism>
<dbReference type="Proteomes" id="UP001062846">
    <property type="component" value="Chromosome 6"/>
</dbReference>
<gene>
    <name evidence="1" type="ORF">RHMOL_Rhmol06G0310100</name>
</gene>
<proteinExistence type="predicted"/>
<name>A0ACC0NK78_RHOML</name>
<dbReference type="EMBL" id="CM046393">
    <property type="protein sequence ID" value="KAI8552987.1"/>
    <property type="molecule type" value="Genomic_DNA"/>
</dbReference>